<feature type="domain" description="C2H2-type" evidence="9">
    <location>
        <begin position="781"/>
        <end position="804"/>
    </location>
</feature>
<evidence type="ECO:0000259" key="9">
    <source>
        <dbReference type="SMART" id="SM00355"/>
    </source>
</evidence>
<feature type="compositionally biased region" description="Low complexity" evidence="8">
    <location>
        <begin position="122"/>
        <end position="134"/>
    </location>
</feature>
<dbReference type="Gene3D" id="3.30.160.60">
    <property type="entry name" value="Classic Zinc Finger"/>
    <property type="match status" value="2"/>
</dbReference>
<feature type="domain" description="C2H2-type" evidence="9">
    <location>
        <begin position="720"/>
        <end position="742"/>
    </location>
</feature>
<feature type="compositionally biased region" description="Low complexity" evidence="8">
    <location>
        <begin position="99"/>
        <end position="111"/>
    </location>
</feature>
<protein>
    <recommendedName>
        <fullName evidence="9">C2H2-type domain-containing protein</fullName>
    </recommendedName>
</protein>
<proteinExistence type="predicted"/>
<keyword evidence="5" id="KW-0805">Transcription regulation</keyword>
<reference evidence="10" key="1">
    <citation type="journal article" date="2022" name="bioRxiv">
        <title>Deciphering the potential niche of two novel black yeast fungi from a biological soil crust based on their genomes, phenotypes, and melanin regulation.</title>
        <authorList>
            <consortium name="DOE Joint Genome Institute"/>
            <person name="Carr E.C."/>
            <person name="Barton Q."/>
            <person name="Grambo S."/>
            <person name="Sullivan M."/>
            <person name="Renfro C.M."/>
            <person name="Kuo A."/>
            <person name="Pangilinan J."/>
            <person name="Lipzen A."/>
            <person name="Keymanesh K."/>
            <person name="Savage E."/>
            <person name="Barry K."/>
            <person name="Grigoriev I.V."/>
            <person name="Riekhof W.R."/>
            <person name="Harris S.S."/>
        </authorList>
    </citation>
    <scope>NUCLEOTIDE SEQUENCE</scope>
    <source>
        <strain evidence="10">JF 03-4F</strain>
    </source>
</reference>
<feature type="region of interest" description="Disordered" evidence="8">
    <location>
        <begin position="455"/>
        <end position="493"/>
    </location>
</feature>
<feature type="compositionally biased region" description="Polar residues" evidence="8">
    <location>
        <begin position="615"/>
        <end position="629"/>
    </location>
</feature>
<keyword evidence="6" id="KW-0804">Transcription</keyword>
<dbReference type="InterPro" id="IPR036236">
    <property type="entry name" value="Znf_C2H2_sf"/>
</dbReference>
<evidence type="ECO:0000256" key="2">
    <source>
        <dbReference type="ARBA" id="ARBA00022723"/>
    </source>
</evidence>
<feature type="compositionally biased region" description="Basic residues" evidence="8">
    <location>
        <begin position="460"/>
        <end position="470"/>
    </location>
</feature>
<evidence type="ECO:0000313" key="11">
    <source>
        <dbReference type="Proteomes" id="UP001203852"/>
    </source>
</evidence>
<evidence type="ECO:0000256" key="8">
    <source>
        <dbReference type="SAM" id="MobiDB-lite"/>
    </source>
</evidence>
<feature type="domain" description="C2H2-type" evidence="9">
    <location>
        <begin position="340"/>
        <end position="368"/>
    </location>
</feature>
<dbReference type="SMART" id="SM00355">
    <property type="entry name" value="ZnF_C2H2"/>
    <property type="match status" value="6"/>
</dbReference>
<feature type="compositionally biased region" description="Polar residues" evidence="8">
    <location>
        <begin position="471"/>
        <end position="480"/>
    </location>
</feature>
<feature type="region of interest" description="Disordered" evidence="8">
    <location>
        <begin position="51"/>
        <end position="198"/>
    </location>
</feature>
<organism evidence="10 11">
    <name type="scientific">Exophiala viscosa</name>
    <dbReference type="NCBI Taxonomy" id="2486360"/>
    <lineage>
        <taxon>Eukaryota</taxon>
        <taxon>Fungi</taxon>
        <taxon>Dikarya</taxon>
        <taxon>Ascomycota</taxon>
        <taxon>Pezizomycotina</taxon>
        <taxon>Eurotiomycetes</taxon>
        <taxon>Chaetothyriomycetidae</taxon>
        <taxon>Chaetothyriales</taxon>
        <taxon>Herpotrichiellaceae</taxon>
        <taxon>Exophiala</taxon>
    </lineage>
</organism>
<evidence type="ECO:0000256" key="4">
    <source>
        <dbReference type="ARBA" id="ARBA00022833"/>
    </source>
</evidence>
<keyword evidence="11" id="KW-1185">Reference proteome</keyword>
<dbReference type="GO" id="GO:0005634">
    <property type="term" value="C:nucleus"/>
    <property type="evidence" value="ECO:0007669"/>
    <property type="project" value="UniProtKB-SubCell"/>
</dbReference>
<feature type="region of interest" description="Disordered" evidence="8">
    <location>
        <begin position="978"/>
        <end position="1008"/>
    </location>
</feature>
<feature type="compositionally biased region" description="Polar residues" evidence="8">
    <location>
        <begin position="84"/>
        <end position="94"/>
    </location>
</feature>
<evidence type="ECO:0000256" key="7">
    <source>
        <dbReference type="ARBA" id="ARBA00023242"/>
    </source>
</evidence>
<keyword evidence="7" id="KW-0539">Nucleus</keyword>
<evidence type="ECO:0000256" key="1">
    <source>
        <dbReference type="ARBA" id="ARBA00004123"/>
    </source>
</evidence>
<dbReference type="PANTHER" id="PTHR46179">
    <property type="entry name" value="ZINC FINGER PROTEIN"/>
    <property type="match status" value="1"/>
</dbReference>
<feature type="compositionally biased region" description="Polar residues" evidence="8">
    <location>
        <begin position="51"/>
        <end position="66"/>
    </location>
</feature>
<dbReference type="PANTHER" id="PTHR46179:SF13">
    <property type="entry name" value="C2H2-TYPE DOMAIN-CONTAINING PROTEIN"/>
    <property type="match status" value="1"/>
</dbReference>
<dbReference type="AlphaFoldDB" id="A0AAN6E8D6"/>
<accession>A0AAN6E8D6</accession>
<name>A0AAN6E8D6_9EURO</name>
<feature type="region of interest" description="Disordered" evidence="8">
    <location>
        <begin position="389"/>
        <end position="409"/>
    </location>
</feature>
<dbReference type="EMBL" id="MU404350">
    <property type="protein sequence ID" value="KAI1618575.1"/>
    <property type="molecule type" value="Genomic_DNA"/>
</dbReference>
<feature type="region of interest" description="Disordered" evidence="8">
    <location>
        <begin position="615"/>
        <end position="641"/>
    </location>
</feature>
<dbReference type="InterPro" id="IPR013087">
    <property type="entry name" value="Znf_C2H2_type"/>
</dbReference>
<evidence type="ECO:0000256" key="3">
    <source>
        <dbReference type="ARBA" id="ARBA00022771"/>
    </source>
</evidence>
<dbReference type="Proteomes" id="UP001203852">
    <property type="component" value="Unassembled WGS sequence"/>
</dbReference>
<dbReference type="GO" id="GO:0008270">
    <property type="term" value="F:zinc ion binding"/>
    <property type="evidence" value="ECO:0007669"/>
    <property type="project" value="UniProtKB-KW"/>
</dbReference>
<feature type="domain" description="C2H2-type" evidence="9">
    <location>
        <begin position="275"/>
        <end position="297"/>
    </location>
</feature>
<keyword evidence="3" id="KW-0863">Zinc-finger</keyword>
<evidence type="ECO:0000256" key="5">
    <source>
        <dbReference type="ARBA" id="ARBA00023015"/>
    </source>
</evidence>
<comment type="caution">
    <text evidence="10">The sequence shown here is derived from an EMBL/GenBank/DDBJ whole genome shotgun (WGS) entry which is preliminary data.</text>
</comment>
<dbReference type="SUPFAM" id="SSF57667">
    <property type="entry name" value="beta-beta-alpha zinc fingers"/>
    <property type="match status" value="1"/>
</dbReference>
<gene>
    <name evidence="10" type="ORF">EDD36DRAFT_35704</name>
</gene>
<sequence length="1052" mass="117742">MASGSRLGYQQGSGRVRVDSDPFILLHHAGGATLLDTASAADTDLIGVQSQLPGMNSASDDTSTIYPSPAGYHSSEYSDPFMPSLSSDDSQGNFQYLAPDSDLNSPLSPSSQHTPLQAVGDSSHNSSSLQLQSQPGDQGPWTQLDVFRRRSSPLPDNTTTHLLEHPQRLNTPTHRPRHSSASGEVSNGDSGYFTGSRKSHHGFESVTGLFGEQMDPREQNYTQVPQFNIPQGAGYVSSASATIITQADYNHNNLPPPPYTLTPQDIQPAQENMALYCPECDWHAKTNSDFKKHNARHERRHVCPLSGCSRKGKGFATSNDLDRHLKTVHQINRRRGSKYFKCFSEGCTKADKQWPRQDNFKQHLIKMHPGEDVEVLLRISNDWFAQHGHQAHNEPQDDTQSNTAPDEMDIDSSNVSVTQQFPAYPADNFMFPMGNALQHEFNLNSQPFDPGFAVTPTPRHTTRGQHRRRVSTSATGSRPQAQFPLPPLDTSNVGQFSTPMQRTKSSQAYQLQYPDAGPFQSNTLYHVGHVSISDSSWTNLEPYLPNMRPDYPVKYTVENQQIFRTKGPHTVANPSFDVNRMTDVPSPLEPQPSMLNELRGQQDDFLMNTTGGVASESVTPISPQQSFQCKITPPDNEGKPNEAELTRLRDLAEDIHKFVDDYKKSKPDSPLPIEDIFSRVRLTMGSLSSVGSSSVSRVTGEADTESAVSKTSPITREGVHVCPVCRKTKKRPSELKKHMQRHEKPYGCTHDGCYGKTFGSKSDWQRHERGCTIMPQQQDCWRCFKCHDVCWDQGEYIRHMINVHSIKQVEKTPYSPRHQRIARNYEGPFWCGFCNKIIPLPHQKQGVEAFNLRSDHIAEHFTKEKKSIKDWIELTGHGMTKELRSKEGQGQNPSSAIAIQEDDNCILSPELESAGTQSSSSMQSGMFGEQVFYPQSQSSSLGIVGFNNHQQLQFSNPFQSLLQQQQIMTGQMEMSTAGRQAPGQMNPMHAHADPARQRRHHQQPRKRTQQLAQSVECCQCSVPANVMLSKVCICDHLFCDFCKYRGAPKDDH</sequence>
<feature type="compositionally biased region" description="Basic residues" evidence="8">
    <location>
        <begin position="997"/>
        <end position="1008"/>
    </location>
</feature>
<evidence type="ECO:0000256" key="6">
    <source>
        <dbReference type="ARBA" id="ARBA00023163"/>
    </source>
</evidence>
<keyword evidence="2" id="KW-0479">Metal-binding</keyword>
<keyword evidence="4" id="KW-0862">Zinc</keyword>
<dbReference type="InterPro" id="IPR051061">
    <property type="entry name" value="Zinc_finger_trans_reg"/>
</dbReference>
<feature type="domain" description="C2H2-type" evidence="9">
    <location>
        <begin position="746"/>
        <end position="769"/>
    </location>
</feature>
<evidence type="ECO:0000313" key="10">
    <source>
        <dbReference type="EMBL" id="KAI1618575.1"/>
    </source>
</evidence>
<feature type="domain" description="C2H2-type" evidence="9">
    <location>
        <begin position="301"/>
        <end position="329"/>
    </location>
</feature>
<feature type="compositionally biased region" description="Polar residues" evidence="8">
    <location>
        <begin position="168"/>
        <end position="189"/>
    </location>
</feature>
<comment type="subcellular location">
    <subcellularLocation>
        <location evidence="1">Nucleus</location>
    </subcellularLocation>
</comment>
<dbReference type="GO" id="GO:0006357">
    <property type="term" value="P:regulation of transcription by RNA polymerase II"/>
    <property type="evidence" value="ECO:0007669"/>
    <property type="project" value="TreeGrafter"/>
</dbReference>